<dbReference type="EMBL" id="JAFCMP010000044">
    <property type="protein sequence ID" value="KAG5189854.1"/>
    <property type="molecule type" value="Genomic_DNA"/>
</dbReference>
<dbReference type="InterPro" id="IPR032403">
    <property type="entry name" value="Exo84_C"/>
</dbReference>
<evidence type="ECO:0000313" key="8">
    <source>
        <dbReference type="EMBL" id="KAG5189854.1"/>
    </source>
</evidence>
<protein>
    <recommendedName>
        <fullName evidence="7">Exocyst component Exo84 C-terminal domain-containing protein</fullName>
    </recommendedName>
</protein>
<dbReference type="Proteomes" id="UP000664859">
    <property type="component" value="Unassembled WGS sequence"/>
</dbReference>
<dbReference type="SUPFAM" id="SSF74788">
    <property type="entry name" value="Cullin repeat-like"/>
    <property type="match status" value="1"/>
</dbReference>
<dbReference type="GO" id="GO:0006893">
    <property type="term" value="P:Golgi to plasma membrane transport"/>
    <property type="evidence" value="ECO:0007669"/>
    <property type="project" value="TreeGrafter"/>
</dbReference>
<evidence type="ECO:0000259" key="7">
    <source>
        <dbReference type="Pfam" id="PF16528"/>
    </source>
</evidence>
<evidence type="ECO:0000256" key="4">
    <source>
        <dbReference type="ARBA" id="ARBA00022927"/>
    </source>
</evidence>
<dbReference type="GO" id="GO:0000145">
    <property type="term" value="C:exocyst"/>
    <property type="evidence" value="ECO:0007669"/>
    <property type="project" value="InterPro"/>
</dbReference>
<comment type="similarity">
    <text evidence="1">Belongs to the EXO84 family.</text>
</comment>
<evidence type="ECO:0000256" key="3">
    <source>
        <dbReference type="ARBA" id="ARBA00022483"/>
    </source>
</evidence>
<dbReference type="Gene3D" id="1.20.58.1210">
    <property type="entry name" value="Exo84p, N-terminal helical domain"/>
    <property type="match status" value="1"/>
</dbReference>
<keyword evidence="4" id="KW-0653">Protein transport</keyword>
<keyword evidence="3" id="KW-0268">Exocytosis</keyword>
<sequence>MDLIEFFGDENFDAGEYVKKFYENNSASGASARCEELESLRRQTEESLRQEVVRNYQTFMHATAQIQSMEKDIDALRNLLSTAATTLSTFQSIRLVERPDPASKLSPTNAEGGAFGLRAGATGRGGDGGGGAGRGGLKLPEWLDKAPTELEELLLERKHEAAVRLIRQVKAFAANVRNATNLGAGVADIFAQADAMAAELSCRLITEITGTNTFTAWGFREHKKNFELLIDLGYADAAAAALVKERSALIRRSLHMVEATADPLTYVREISGTFFGQLMDTVAAFLKLFCSNNIAQHESRAAKTGRSPAYMQVYAGMKACGSAPFCRLVMWLDNQVDQYARLVGRQITAVGLGAHAARAADAALPRTAPPPKSPPPGDPVDPVAATLFATVSLMLEDAFGAAARLNRHGFPVGVALASRLHAHAGAFLEAFARRARDAVLEAASRDALAVHEYRFAPPEALLGPAGGPQWADQTLVVWLNSSAAAAVCEARSFLECCLMLLDPPPLPAADVGGGGGGGGSVAEAAAAAAVLGGSYYSRAHFADLQPQVLKLVASIASAGASATLAATLRRDDEGLLRQSEARAACEAAIVYGKRVAPLLALWCGGVFPEV</sequence>
<feature type="non-terminal residue" evidence="8">
    <location>
        <position position="1"/>
    </location>
</feature>
<feature type="coiled-coil region" evidence="5">
    <location>
        <begin position="59"/>
        <end position="86"/>
    </location>
</feature>
<organism evidence="8 9">
    <name type="scientific">Tribonema minus</name>
    <dbReference type="NCBI Taxonomy" id="303371"/>
    <lineage>
        <taxon>Eukaryota</taxon>
        <taxon>Sar</taxon>
        <taxon>Stramenopiles</taxon>
        <taxon>Ochrophyta</taxon>
        <taxon>PX clade</taxon>
        <taxon>Xanthophyceae</taxon>
        <taxon>Tribonematales</taxon>
        <taxon>Tribonemataceae</taxon>
        <taxon>Tribonema</taxon>
    </lineage>
</organism>
<evidence type="ECO:0000256" key="2">
    <source>
        <dbReference type="ARBA" id="ARBA00022448"/>
    </source>
</evidence>
<evidence type="ECO:0000313" key="9">
    <source>
        <dbReference type="Proteomes" id="UP000664859"/>
    </source>
</evidence>
<reference evidence="8" key="1">
    <citation type="submission" date="2021-02" db="EMBL/GenBank/DDBJ databases">
        <title>First Annotated Genome of the Yellow-green Alga Tribonema minus.</title>
        <authorList>
            <person name="Mahan K.M."/>
        </authorList>
    </citation>
    <scope>NUCLEOTIDE SEQUENCE</scope>
    <source>
        <strain evidence="8">UTEX B ZZ1240</strain>
    </source>
</reference>
<evidence type="ECO:0000256" key="5">
    <source>
        <dbReference type="SAM" id="Coils"/>
    </source>
</evidence>
<accession>A0A835ZCG0</accession>
<dbReference type="AlphaFoldDB" id="A0A835ZCG0"/>
<dbReference type="Pfam" id="PF16528">
    <property type="entry name" value="Exo84_C"/>
    <property type="match status" value="1"/>
</dbReference>
<dbReference type="OrthoDB" id="642193at2759"/>
<proteinExistence type="inferred from homology"/>
<evidence type="ECO:0000256" key="6">
    <source>
        <dbReference type="SAM" id="MobiDB-lite"/>
    </source>
</evidence>
<dbReference type="InterPro" id="IPR016159">
    <property type="entry name" value="Cullin_repeat-like_dom_sf"/>
</dbReference>
<dbReference type="GO" id="GO:0015031">
    <property type="term" value="P:protein transport"/>
    <property type="evidence" value="ECO:0007669"/>
    <property type="project" value="UniProtKB-KW"/>
</dbReference>
<keyword evidence="5" id="KW-0175">Coiled coil</keyword>
<evidence type="ECO:0000256" key="1">
    <source>
        <dbReference type="ARBA" id="ARBA00007210"/>
    </source>
</evidence>
<keyword evidence="2" id="KW-0813">Transport</keyword>
<keyword evidence="9" id="KW-1185">Reference proteome</keyword>
<name>A0A835ZCG0_9STRA</name>
<comment type="caution">
    <text evidence="8">The sequence shown here is derived from an EMBL/GenBank/DDBJ whole genome shotgun (WGS) entry which is preliminary data.</text>
</comment>
<dbReference type="PANTHER" id="PTHR21426">
    <property type="entry name" value="EXOCYST COMPLEX COMPONENT 8"/>
    <property type="match status" value="1"/>
</dbReference>
<dbReference type="GO" id="GO:0006887">
    <property type="term" value="P:exocytosis"/>
    <property type="evidence" value="ECO:0007669"/>
    <property type="project" value="UniProtKB-KW"/>
</dbReference>
<feature type="region of interest" description="Disordered" evidence="6">
    <location>
        <begin position="361"/>
        <end position="380"/>
    </location>
</feature>
<gene>
    <name evidence="8" type="ORF">JKP88DRAFT_176580</name>
</gene>
<dbReference type="InterPro" id="IPR033961">
    <property type="entry name" value="Exo84"/>
</dbReference>
<dbReference type="Pfam" id="PF08700">
    <property type="entry name" value="VPS51_Exo84_N"/>
    <property type="match status" value="1"/>
</dbReference>
<dbReference type="InterPro" id="IPR042561">
    <property type="entry name" value="Exo84_C_1"/>
</dbReference>
<dbReference type="PANTHER" id="PTHR21426:SF12">
    <property type="entry name" value="EXOCYST COMPLEX COMPONENT 8"/>
    <property type="match status" value="1"/>
</dbReference>
<feature type="compositionally biased region" description="Pro residues" evidence="6">
    <location>
        <begin position="367"/>
        <end position="379"/>
    </location>
</feature>
<feature type="domain" description="Exocyst component Exo84 C-terminal" evidence="7">
    <location>
        <begin position="141"/>
        <end position="292"/>
    </location>
</feature>